<evidence type="ECO:0000256" key="6">
    <source>
        <dbReference type="ARBA" id="ARBA00023295"/>
    </source>
</evidence>
<dbReference type="InterPro" id="IPR001382">
    <property type="entry name" value="Glyco_hydro_47"/>
</dbReference>
<dbReference type="Proteomes" id="UP000550707">
    <property type="component" value="Unassembled WGS sequence"/>
</dbReference>
<keyword evidence="6 8" id="KW-0326">Glycosidase</keyword>
<proteinExistence type="inferred from homology"/>
<dbReference type="GO" id="GO:0070062">
    <property type="term" value="C:extracellular exosome"/>
    <property type="evidence" value="ECO:0007669"/>
    <property type="project" value="TreeGrafter"/>
</dbReference>
<protein>
    <recommendedName>
        <fullName evidence="8">alpha-1,2-Mannosidase</fullName>
        <ecNumber evidence="8">3.2.1.-</ecNumber>
    </recommendedName>
</protein>
<dbReference type="GO" id="GO:0004571">
    <property type="term" value="F:mannosyl-oligosaccharide 1,2-alpha-mannosidase activity"/>
    <property type="evidence" value="ECO:0007669"/>
    <property type="project" value="InterPro"/>
</dbReference>
<evidence type="ECO:0000313" key="10">
    <source>
        <dbReference type="Proteomes" id="UP000550707"/>
    </source>
</evidence>
<dbReference type="GO" id="GO:0005509">
    <property type="term" value="F:calcium ion binding"/>
    <property type="evidence" value="ECO:0007669"/>
    <property type="project" value="InterPro"/>
</dbReference>
<sequence>MQHHVSVGGLGDSFYEYLIKSWLMSAKTDMEAKDMYYEALKAIETHLLNVSPGGLTYIAEWRGGILDHKMGHLACFSGGMIALGAEDAEEDKRAHYRELAAQITKTCHESYDRSESLHSVGLGTSWHRSSPSLIQTRELLDHPLSTHA</sequence>
<evidence type="ECO:0000256" key="2">
    <source>
        <dbReference type="ARBA" id="ARBA00004922"/>
    </source>
</evidence>
<comment type="caution">
    <text evidence="9">The sequence shown here is derived from an EMBL/GenBank/DDBJ whole genome shotgun (WGS) entry which is preliminary data.</text>
</comment>
<keyword evidence="10" id="KW-1185">Reference proteome</keyword>
<feature type="disulfide bond" evidence="7">
    <location>
        <begin position="75"/>
        <end position="107"/>
    </location>
</feature>
<dbReference type="PANTHER" id="PTHR11742">
    <property type="entry name" value="MANNOSYL-OLIGOSACCHARIDE ALPHA-1,2-MANNOSIDASE-RELATED"/>
    <property type="match status" value="1"/>
</dbReference>
<evidence type="ECO:0000313" key="9">
    <source>
        <dbReference type="EMBL" id="KAF6444407.1"/>
    </source>
</evidence>
<dbReference type="Pfam" id="PF01532">
    <property type="entry name" value="Glyco_hydro_47"/>
    <property type="match status" value="1"/>
</dbReference>
<dbReference type="GO" id="GO:0005783">
    <property type="term" value="C:endoplasmic reticulum"/>
    <property type="evidence" value="ECO:0007669"/>
    <property type="project" value="TreeGrafter"/>
</dbReference>
<comment type="similarity">
    <text evidence="3 8">Belongs to the glycosyl hydrolase 47 family.</text>
</comment>
<dbReference type="InterPro" id="IPR050749">
    <property type="entry name" value="Glycosyl_Hydrolase_47"/>
</dbReference>
<dbReference type="PRINTS" id="PR00747">
    <property type="entry name" value="GLYHDRLASE47"/>
</dbReference>
<dbReference type="SUPFAM" id="SSF48225">
    <property type="entry name" value="Seven-hairpin glycosidases"/>
    <property type="match status" value="1"/>
</dbReference>
<dbReference type="InterPro" id="IPR012341">
    <property type="entry name" value="6hp_glycosidase-like_sf"/>
</dbReference>
<dbReference type="PANTHER" id="PTHR11742:SF28">
    <property type="entry name" value="MANNOSYL-OLIGOSACCHARIDE 1,2-ALPHA-MANNOSIDASE IC"/>
    <property type="match status" value="1"/>
</dbReference>
<comment type="pathway">
    <text evidence="2">Protein modification; protein glycosylation.</text>
</comment>
<dbReference type="GO" id="GO:0000139">
    <property type="term" value="C:Golgi membrane"/>
    <property type="evidence" value="ECO:0007669"/>
    <property type="project" value="TreeGrafter"/>
</dbReference>
<dbReference type="AlphaFoldDB" id="A0A7J8F9K1"/>
<accession>A0A7J8F9K1</accession>
<evidence type="ECO:0000256" key="1">
    <source>
        <dbReference type="ARBA" id="ARBA00001913"/>
    </source>
</evidence>
<dbReference type="Gene3D" id="1.50.10.10">
    <property type="match status" value="1"/>
</dbReference>
<dbReference type="InterPro" id="IPR036026">
    <property type="entry name" value="Seven-hairpin_glycosidases"/>
</dbReference>
<gene>
    <name evidence="9" type="ORF">HJG59_011841</name>
</gene>
<evidence type="ECO:0000256" key="3">
    <source>
        <dbReference type="ARBA" id="ARBA00007658"/>
    </source>
</evidence>
<keyword evidence="4 8" id="KW-0378">Hydrolase</keyword>
<comment type="cofactor">
    <cofactor evidence="1">
        <name>Ca(2+)</name>
        <dbReference type="ChEBI" id="CHEBI:29108"/>
    </cofactor>
</comment>
<dbReference type="EMBL" id="JACASF010000012">
    <property type="protein sequence ID" value="KAF6444407.1"/>
    <property type="molecule type" value="Genomic_DNA"/>
</dbReference>
<reference evidence="9 10" key="1">
    <citation type="journal article" date="2020" name="Nature">
        <title>Six reference-quality genomes reveal evolution of bat adaptations.</title>
        <authorList>
            <person name="Jebb D."/>
            <person name="Huang Z."/>
            <person name="Pippel M."/>
            <person name="Hughes G.M."/>
            <person name="Lavrichenko K."/>
            <person name="Devanna P."/>
            <person name="Winkler S."/>
            <person name="Jermiin L.S."/>
            <person name="Skirmuntt E.C."/>
            <person name="Katzourakis A."/>
            <person name="Burkitt-Gray L."/>
            <person name="Ray D.A."/>
            <person name="Sullivan K.A.M."/>
            <person name="Roscito J.G."/>
            <person name="Kirilenko B.M."/>
            <person name="Davalos L.M."/>
            <person name="Corthals A.P."/>
            <person name="Power M.L."/>
            <person name="Jones G."/>
            <person name="Ransome R.D."/>
            <person name="Dechmann D.K.N."/>
            <person name="Locatelli A.G."/>
            <person name="Puechmaille S.J."/>
            <person name="Fedrigo O."/>
            <person name="Jarvis E.D."/>
            <person name="Hiller M."/>
            <person name="Vernes S.C."/>
            <person name="Myers E.W."/>
            <person name="Teeling E.C."/>
        </authorList>
    </citation>
    <scope>NUCLEOTIDE SEQUENCE [LARGE SCALE GENOMIC DNA]</scope>
    <source>
        <strain evidence="9">MMolMol1</strain>
        <tissue evidence="9">Muscle</tissue>
    </source>
</reference>
<evidence type="ECO:0000256" key="4">
    <source>
        <dbReference type="ARBA" id="ARBA00022801"/>
    </source>
</evidence>
<dbReference type="GO" id="GO:0005975">
    <property type="term" value="P:carbohydrate metabolic process"/>
    <property type="evidence" value="ECO:0007669"/>
    <property type="project" value="InterPro"/>
</dbReference>
<evidence type="ECO:0000256" key="5">
    <source>
        <dbReference type="ARBA" id="ARBA00023157"/>
    </source>
</evidence>
<name>A0A7J8F9K1_MOLMO</name>
<organism evidence="9 10">
    <name type="scientific">Molossus molossus</name>
    <name type="common">Pallas' mastiff bat</name>
    <name type="synonym">Vespertilio molossus</name>
    <dbReference type="NCBI Taxonomy" id="27622"/>
    <lineage>
        <taxon>Eukaryota</taxon>
        <taxon>Metazoa</taxon>
        <taxon>Chordata</taxon>
        <taxon>Craniata</taxon>
        <taxon>Vertebrata</taxon>
        <taxon>Euteleostomi</taxon>
        <taxon>Mammalia</taxon>
        <taxon>Eutheria</taxon>
        <taxon>Laurasiatheria</taxon>
        <taxon>Chiroptera</taxon>
        <taxon>Yangochiroptera</taxon>
        <taxon>Molossidae</taxon>
        <taxon>Molossus</taxon>
    </lineage>
</organism>
<evidence type="ECO:0000256" key="7">
    <source>
        <dbReference type="PIRSR" id="PIRSR601382-3"/>
    </source>
</evidence>
<dbReference type="EC" id="3.2.1.-" evidence="8"/>
<evidence type="ECO:0000256" key="8">
    <source>
        <dbReference type="RuleBase" id="RU361193"/>
    </source>
</evidence>
<keyword evidence="5 7" id="KW-1015">Disulfide bond</keyword>